<dbReference type="PANTHER" id="PTHR30146">
    <property type="entry name" value="LACI-RELATED TRANSCRIPTIONAL REPRESSOR"/>
    <property type="match status" value="1"/>
</dbReference>
<gene>
    <name evidence="6" type="ORF">KIH79_10870</name>
</gene>
<feature type="domain" description="HTH deoR-type" evidence="5">
    <location>
        <begin position="26"/>
        <end position="81"/>
    </location>
</feature>
<name>A0ABS6WJG5_9BIFI</name>
<dbReference type="InterPro" id="IPR046335">
    <property type="entry name" value="LacI/GalR-like_sensor"/>
</dbReference>
<evidence type="ECO:0000256" key="3">
    <source>
        <dbReference type="ARBA" id="ARBA00023163"/>
    </source>
</evidence>
<feature type="region of interest" description="Disordered" evidence="4">
    <location>
        <begin position="106"/>
        <end position="127"/>
    </location>
</feature>
<dbReference type="Pfam" id="PF08220">
    <property type="entry name" value="HTH_DeoR"/>
    <property type="match status" value="1"/>
</dbReference>
<proteinExistence type="predicted"/>
<keyword evidence="3" id="KW-0804">Transcription</keyword>
<protein>
    <submittedName>
        <fullName evidence="6">DeoR/GlpR family transcriptional regulator</fullName>
    </submittedName>
</protein>
<keyword evidence="2" id="KW-0238">DNA-binding</keyword>
<dbReference type="EMBL" id="JAHBBH010000041">
    <property type="protein sequence ID" value="MBW3093412.1"/>
    <property type="molecule type" value="Genomic_DNA"/>
</dbReference>
<dbReference type="InterPro" id="IPR018356">
    <property type="entry name" value="Tscrpt_reg_HTH_DeoR_CS"/>
</dbReference>
<accession>A0ABS6WJG5</accession>
<evidence type="ECO:0000256" key="2">
    <source>
        <dbReference type="ARBA" id="ARBA00023125"/>
    </source>
</evidence>
<dbReference type="PROSITE" id="PS51000">
    <property type="entry name" value="HTH_DEOR_2"/>
    <property type="match status" value="1"/>
</dbReference>
<dbReference type="Pfam" id="PF13377">
    <property type="entry name" value="Peripla_BP_3"/>
    <property type="match status" value="1"/>
</dbReference>
<dbReference type="RefSeq" id="WP_219059384.1">
    <property type="nucleotide sequence ID" value="NZ_JAHBBH010000041.1"/>
</dbReference>
<reference evidence="6 7" key="1">
    <citation type="submission" date="2021-05" db="EMBL/GenBank/DDBJ databases">
        <title>Phylogenetic classification of ten novel species belonging to the genus Bifidobacterium comprising B. colchicus sp. nov., B. abeli sp. nov., B. bicoloris sp. nov., B. guerezis sp. nov., B. rosaliae sp. nov., B. santillanensis sp. nov., B. argentati sp. nov., B. amazzoni sp. nov., B. pluviali sp. nov., and B. pinnaculum sp. nov.</title>
        <authorList>
            <person name="Lugli G.A."/>
            <person name="Ruiz Garcia L."/>
            <person name="Margolles A."/>
            <person name="Ventura M."/>
        </authorList>
    </citation>
    <scope>NUCLEOTIDE SEQUENCE [LARGE SCALE GENOMIC DNA]</scope>
    <source>
        <strain evidence="6 7">82T10</strain>
    </source>
</reference>
<dbReference type="Proteomes" id="UP000700815">
    <property type="component" value="Unassembled WGS sequence"/>
</dbReference>
<evidence type="ECO:0000256" key="1">
    <source>
        <dbReference type="ARBA" id="ARBA00023015"/>
    </source>
</evidence>
<keyword evidence="1" id="KW-0805">Transcription regulation</keyword>
<evidence type="ECO:0000256" key="4">
    <source>
        <dbReference type="SAM" id="MobiDB-lite"/>
    </source>
</evidence>
<keyword evidence="7" id="KW-1185">Reference proteome</keyword>
<dbReference type="PROSITE" id="PS00894">
    <property type="entry name" value="HTH_DEOR_1"/>
    <property type="match status" value="1"/>
</dbReference>
<evidence type="ECO:0000313" key="6">
    <source>
        <dbReference type="EMBL" id="MBW3093412.1"/>
    </source>
</evidence>
<evidence type="ECO:0000259" key="5">
    <source>
        <dbReference type="PROSITE" id="PS51000"/>
    </source>
</evidence>
<feature type="region of interest" description="Disordered" evidence="4">
    <location>
        <begin position="1"/>
        <end position="22"/>
    </location>
</feature>
<dbReference type="SMART" id="SM00420">
    <property type="entry name" value="HTH_DEOR"/>
    <property type="match status" value="1"/>
</dbReference>
<sequence length="483" mass="50808">MSNTTDGARQTGAGAASGATKRDYLPAERQDMILSLLTRQNVATVQELAALLNTSDITIRRDLTTLADAGLLRRIRGGAMSVRDAQPARGVRANVASVGADGTATGGVAGTSNAPGATTTAHAGSAPHDDYIDDPFGPNGTDGPIGVIGEYGPGSLGATANAGGNSFAAHDGTAANARIPHSGLPYGLGAHGRGGDDAADALAALAGRSIGVMLPEPSFFWPSVIEQMRTLAAHAQITLNVRESSYNGDIHEERILDEFAADPNMCGLVVAPTSEPTVSQRTWDWISTSPLPVTVVERDQPVIGDYYVDSVRTNHPYGVRKAATHFIQHGHTNIAAAFTNTPTSDVILAGWLQVVHDVPDINGTLVFDSVQPYDAPGVEEIVERILDSSTTAVLVHSDYLAIALAQALEKAGKRVPEDISMISIDGYATLSSRPLTVLRSSPRDLAEAALRTLVERILNPERATRHVFVDPQLIDRGSVVDRA</sequence>
<dbReference type="InterPro" id="IPR001034">
    <property type="entry name" value="DeoR_HTH"/>
</dbReference>
<comment type="caution">
    <text evidence="6">The sequence shown here is derived from an EMBL/GenBank/DDBJ whole genome shotgun (WGS) entry which is preliminary data.</text>
</comment>
<organism evidence="6 7">
    <name type="scientific">Bifidobacterium miconis</name>
    <dbReference type="NCBI Taxonomy" id="2834435"/>
    <lineage>
        <taxon>Bacteria</taxon>
        <taxon>Bacillati</taxon>
        <taxon>Actinomycetota</taxon>
        <taxon>Actinomycetes</taxon>
        <taxon>Bifidobacteriales</taxon>
        <taxon>Bifidobacteriaceae</taxon>
        <taxon>Bifidobacterium</taxon>
    </lineage>
</organism>
<dbReference type="CDD" id="cd06267">
    <property type="entry name" value="PBP1_LacI_sugar_binding-like"/>
    <property type="match status" value="1"/>
</dbReference>
<dbReference type="PANTHER" id="PTHR30146:SF148">
    <property type="entry name" value="HTH-TYPE TRANSCRIPTIONAL REPRESSOR PURR-RELATED"/>
    <property type="match status" value="1"/>
</dbReference>
<evidence type="ECO:0000313" key="7">
    <source>
        <dbReference type="Proteomes" id="UP000700815"/>
    </source>
</evidence>